<dbReference type="InterPro" id="IPR009057">
    <property type="entry name" value="Homeodomain-like_sf"/>
</dbReference>
<evidence type="ECO:0000313" key="3">
    <source>
        <dbReference type="EMBL" id="EDP50824.1"/>
    </source>
</evidence>
<proteinExistence type="predicted"/>
<feature type="region of interest" description="Disordered" evidence="1">
    <location>
        <begin position="425"/>
        <end position="514"/>
    </location>
</feature>
<accession>B0Y575</accession>
<evidence type="ECO:0000256" key="1">
    <source>
        <dbReference type="SAM" id="MobiDB-lite"/>
    </source>
</evidence>
<feature type="compositionally biased region" description="Basic residues" evidence="1">
    <location>
        <begin position="286"/>
        <end position="300"/>
    </location>
</feature>
<feature type="compositionally biased region" description="Polar residues" evidence="1">
    <location>
        <begin position="166"/>
        <end position="176"/>
    </location>
</feature>
<feature type="compositionally biased region" description="Polar residues" evidence="1">
    <location>
        <begin position="273"/>
        <end position="285"/>
    </location>
</feature>
<feature type="compositionally biased region" description="Polar residues" evidence="1">
    <location>
        <begin position="125"/>
        <end position="143"/>
    </location>
</feature>
<feature type="domain" description="Myb-like" evidence="2">
    <location>
        <begin position="294"/>
        <end position="348"/>
    </location>
</feature>
<feature type="compositionally biased region" description="Polar residues" evidence="1">
    <location>
        <begin position="46"/>
        <end position="58"/>
    </location>
</feature>
<feature type="compositionally biased region" description="Polar residues" evidence="1">
    <location>
        <begin position="476"/>
        <end position="489"/>
    </location>
</feature>
<dbReference type="EMBL" id="DS499598">
    <property type="protein sequence ID" value="EDP50824.1"/>
    <property type="molecule type" value="Genomic_DNA"/>
</dbReference>
<feature type="region of interest" description="Disordered" evidence="1">
    <location>
        <begin position="125"/>
        <end position="176"/>
    </location>
</feature>
<gene>
    <name evidence="3" type="ORF">AFUB_071640</name>
</gene>
<dbReference type="Pfam" id="PF13921">
    <property type="entry name" value="Myb_DNA-bind_6"/>
    <property type="match status" value="1"/>
</dbReference>
<feature type="compositionally biased region" description="Polar residues" evidence="1">
    <location>
        <begin position="447"/>
        <end position="467"/>
    </location>
</feature>
<dbReference type="HOGENOM" id="CLU_529930_0_0_1"/>
<evidence type="ECO:0000313" key="4">
    <source>
        <dbReference type="Proteomes" id="UP000001699"/>
    </source>
</evidence>
<organism evidence="3 4">
    <name type="scientific">Aspergillus fumigatus (strain CBS 144.89 / FGSC A1163 / CEA10)</name>
    <name type="common">Neosartorya fumigata</name>
    <dbReference type="NCBI Taxonomy" id="451804"/>
    <lineage>
        <taxon>Eukaryota</taxon>
        <taxon>Fungi</taxon>
        <taxon>Dikarya</taxon>
        <taxon>Ascomycota</taxon>
        <taxon>Pezizomycotina</taxon>
        <taxon>Eurotiomycetes</taxon>
        <taxon>Eurotiomycetidae</taxon>
        <taxon>Eurotiales</taxon>
        <taxon>Aspergillaceae</taxon>
        <taxon>Aspergillus</taxon>
        <taxon>Aspergillus subgen. Fumigati</taxon>
    </lineage>
</organism>
<dbReference type="CDD" id="cd00167">
    <property type="entry name" value="SANT"/>
    <property type="match status" value="1"/>
</dbReference>
<dbReference type="PROSITE" id="PS50090">
    <property type="entry name" value="MYB_LIKE"/>
    <property type="match status" value="1"/>
</dbReference>
<reference evidence="3 4" key="1">
    <citation type="journal article" date="2008" name="PLoS Genet.">
        <title>Genomic islands in the pathogenic filamentous fungus Aspergillus fumigatus.</title>
        <authorList>
            <person name="Fedorova N.D."/>
            <person name="Khaldi N."/>
            <person name="Joardar V.S."/>
            <person name="Maiti R."/>
            <person name="Amedeo P."/>
            <person name="Anderson M.J."/>
            <person name="Crabtree J."/>
            <person name="Silva J.C."/>
            <person name="Badger J.H."/>
            <person name="Albarraq A."/>
            <person name="Angiuoli S."/>
            <person name="Bussey H."/>
            <person name="Bowyer P."/>
            <person name="Cotty P.J."/>
            <person name="Dyer P.S."/>
            <person name="Egan A."/>
            <person name="Galens K."/>
            <person name="Fraser-Liggett C.M."/>
            <person name="Haas B.J."/>
            <person name="Inman J.M."/>
            <person name="Kent R."/>
            <person name="Lemieux S."/>
            <person name="Malavazi I."/>
            <person name="Orvis J."/>
            <person name="Roemer T."/>
            <person name="Ronning C.M."/>
            <person name="Sundaram J.P."/>
            <person name="Sutton G."/>
            <person name="Turner G."/>
            <person name="Venter J.C."/>
            <person name="White O.R."/>
            <person name="Whitty B.R."/>
            <person name="Youngman P."/>
            <person name="Wolfe K.H."/>
            <person name="Goldman G.H."/>
            <person name="Wortman J.R."/>
            <person name="Jiang B."/>
            <person name="Denning D.W."/>
            <person name="Nierman W.C."/>
        </authorList>
    </citation>
    <scope>NUCLEOTIDE SEQUENCE [LARGE SCALE GENOMIC DNA]</scope>
    <source>
        <strain evidence="4">CBS 144.89 / FGSC A1163 / CEA10</strain>
    </source>
</reference>
<sequence>MFEDLPSEVSCCGEQTRALTVSASNSPTATPSIASSRDASTDCEDNNISVLPSLNLQPQRKGKQLRSNSPFSRVLRSRVNTESNRHDRSPSVAVVIPVRRSARSMAGTSRDSLVQPSHCFHQASASCGSQEDQPKDSFTGNHSRFTRKAAADGREHPQKRRRRNVTSKTAQNTSLSARCHSKGSIATLEAPSGFDFLPSPGETQEIFGRGIIRIQPHGQRHAYFLTFLPDAVDRPPSHVQPRSAPDQPLCTKCAPHTSSKACAVEKGNVQLAHRQTQNPRANTKTRNNHSTRHKDSRKRMSWSPEEDELLVKLKRDQRLPWSDVTRLFSEQYPGRTQGSIQVYWSTNLSKRSPLNFCPRSLPSVSSSNESWKELLQPADEQNGIPIDPVILTNNGLWDAEDERQHIHADGNAVISETICRYPNPPPLLRDTLADDRNSNAYPEAQEGKSQSDSPLRNQSRAQVSADDNNPEAHIRASNNPPGVPNSAQLSKPCKRKLQQPHGQPRLCKRVRGSS</sequence>
<name>B0Y575_ASPFC</name>
<dbReference type="InterPro" id="IPR001005">
    <property type="entry name" value="SANT/Myb"/>
</dbReference>
<dbReference type="VEuPathDB" id="FungiDB:AFUB_071640"/>
<dbReference type="Proteomes" id="UP000001699">
    <property type="component" value="Unassembled WGS sequence"/>
</dbReference>
<keyword evidence="4" id="KW-1185">Reference proteome</keyword>
<feature type="region of interest" description="Disordered" evidence="1">
    <location>
        <begin position="21"/>
        <end position="94"/>
    </location>
</feature>
<feature type="compositionally biased region" description="Polar residues" evidence="1">
    <location>
        <begin position="21"/>
        <end position="38"/>
    </location>
</feature>
<feature type="region of interest" description="Disordered" evidence="1">
    <location>
        <begin position="273"/>
        <end position="304"/>
    </location>
</feature>
<dbReference type="AlphaFoldDB" id="B0Y575"/>
<dbReference type="SMART" id="SM00717">
    <property type="entry name" value="SANT"/>
    <property type="match status" value="1"/>
</dbReference>
<dbReference type="Gene3D" id="1.10.10.60">
    <property type="entry name" value="Homeodomain-like"/>
    <property type="match status" value="1"/>
</dbReference>
<evidence type="ECO:0000259" key="2">
    <source>
        <dbReference type="PROSITE" id="PS50090"/>
    </source>
</evidence>
<protein>
    <recommendedName>
        <fullName evidence="2">Myb-like domain-containing protein</fullName>
    </recommendedName>
</protein>
<dbReference type="OrthoDB" id="4501389at2759"/>
<dbReference type="SUPFAM" id="SSF46689">
    <property type="entry name" value="Homeodomain-like"/>
    <property type="match status" value="1"/>
</dbReference>